<accession>X0V4M2</accession>
<evidence type="ECO:0000256" key="3">
    <source>
        <dbReference type="ARBA" id="ARBA00022801"/>
    </source>
</evidence>
<feature type="non-terminal residue" evidence="5">
    <location>
        <position position="108"/>
    </location>
</feature>
<sequence length="108" mass="12136">MEHLKLALDLCNIKMNQDEPYTFEGYASVFNGDDDVGDTILKGTFLNTITNNKSPIGFFNHKHESVPICKWLELKEDDYGLWVKGKLTQGITLAEEIRLAMQAGTIDG</sequence>
<dbReference type="NCBIfam" id="TIGR01543">
    <property type="entry name" value="proheadase_HK97"/>
    <property type="match status" value="1"/>
</dbReference>
<evidence type="ECO:0000256" key="1">
    <source>
        <dbReference type="ARBA" id="ARBA00022612"/>
    </source>
</evidence>
<proteinExistence type="predicted"/>
<dbReference type="GO" id="GO:0006508">
    <property type="term" value="P:proteolysis"/>
    <property type="evidence" value="ECO:0007669"/>
    <property type="project" value="UniProtKB-KW"/>
</dbReference>
<evidence type="ECO:0000313" key="5">
    <source>
        <dbReference type="EMBL" id="GAG06337.1"/>
    </source>
</evidence>
<keyword evidence="1" id="KW-1188">Viral release from host cell</keyword>
<organism evidence="5">
    <name type="scientific">marine sediment metagenome</name>
    <dbReference type="NCBI Taxonomy" id="412755"/>
    <lineage>
        <taxon>unclassified sequences</taxon>
        <taxon>metagenomes</taxon>
        <taxon>ecological metagenomes</taxon>
    </lineage>
</organism>
<evidence type="ECO:0000259" key="4">
    <source>
        <dbReference type="Pfam" id="PF04586"/>
    </source>
</evidence>
<name>X0V4M2_9ZZZZ</name>
<reference evidence="5" key="1">
    <citation type="journal article" date="2014" name="Front. Microbiol.">
        <title>High frequency of phylogenetically diverse reductive dehalogenase-homologous genes in deep subseafloor sedimentary metagenomes.</title>
        <authorList>
            <person name="Kawai M."/>
            <person name="Futagami T."/>
            <person name="Toyoda A."/>
            <person name="Takaki Y."/>
            <person name="Nishi S."/>
            <person name="Hori S."/>
            <person name="Arai W."/>
            <person name="Tsubouchi T."/>
            <person name="Morono Y."/>
            <person name="Uchiyama I."/>
            <person name="Ito T."/>
            <person name="Fujiyama A."/>
            <person name="Inagaki F."/>
            <person name="Takami H."/>
        </authorList>
    </citation>
    <scope>NUCLEOTIDE SEQUENCE</scope>
    <source>
        <strain evidence="5">Expedition CK06-06</strain>
    </source>
</reference>
<dbReference type="EMBL" id="BARS01026952">
    <property type="protein sequence ID" value="GAG06337.1"/>
    <property type="molecule type" value="Genomic_DNA"/>
</dbReference>
<keyword evidence="2" id="KW-0645">Protease</keyword>
<dbReference type="InterPro" id="IPR006433">
    <property type="entry name" value="Prohead_protease"/>
</dbReference>
<protein>
    <recommendedName>
        <fullName evidence="4">Prohead serine protease domain-containing protein</fullName>
    </recommendedName>
</protein>
<comment type="caution">
    <text evidence="5">The sequence shown here is derived from an EMBL/GenBank/DDBJ whole genome shotgun (WGS) entry which is preliminary data.</text>
</comment>
<dbReference type="InterPro" id="IPR054613">
    <property type="entry name" value="Peptidase_S78_dom"/>
</dbReference>
<evidence type="ECO:0000256" key="2">
    <source>
        <dbReference type="ARBA" id="ARBA00022670"/>
    </source>
</evidence>
<dbReference type="Pfam" id="PF04586">
    <property type="entry name" value="Peptidase_S78"/>
    <property type="match status" value="1"/>
</dbReference>
<keyword evidence="3" id="KW-0378">Hydrolase</keyword>
<dbReference type="AlphaFoldDB" id="X0V4M2"/>
<dbReference type="GO" id="GO:0008233">
    <property type="term" value="F:peptidase activity"/>
    <property type="evidence" value="ECO:0007669"/>
    <property type="project" value="UniProtKB-KW"/>
</dbReference>
<gene>
    <name evidence="5" type="ORF">S01H1_42383</name>
</gene>
<feature type="domain" description="Prohead serine protease" evidence="4">
    <location>
        <begin position="16"/>
        <end position="108"/>
    </location>
</feature>